<proteinExistence type="predicted"/>
<gene>
    <name evidence="1" type="ORF">ACFSQT_34130</name>
</gene>
<dbReference type="Proteomes" id="UP001597349">
    <property type="component" value="Unassembled WGS sequence"/>
</dbReference>
<evidence type="ECO:0000313" key="2">
    <source>
        <dbReference type="Proteomes" id="UP001597349"/>
    </source>
</evidence>
<accession>A0ABW4WPR7</accession>
<evidence type="ECO:0000313" key="1">
    <source>
        <dbReference type="EMBL" id="MFD2057938.1"/>
    </source>
</evidence>
<keyword evidence="2" id="KW-1185">Reference proteome</keyword>
<dbReference type="EMBL" id="JBHUGY010000066">
    <property type="protein sequence ID" value="MFD2057938.1"/>
    <property type="molecule type" value="Genomic_DNA"/>
</dbReference>
<protein>
    <submittedName>
        <fullName evidence="1">Uncharacterized protein</fullName>
    </submittedName>
</protein>
<dbReference type="RefSeq" id="WP_379026330.1">
    <property type="nucleotide sequence ID" value="NZ_JBHUGY010000066.1"/>
</dbReference>
<organism evidence="1 2">
    <name type="scientific">Mesorhizobium calcicola</name>
    <dbReference type="NCBI Taxonomy" id="1300310"/>
    <lineage>
        <taxon>Bacteria</taxon>
        <taxon>Pseudomonadati</taxon>
        <taxon>Pseudomonadota</taxon>
        <taxon>Alphaproteobacteria</taxon>
        <taxon>Hyphomicrobiales</taxon>
        <taxon>Phyllobacteriaceae</taxon>
        <taxon>Mesorhizobium</taxon>
    </lineage>
</organism>
<reference evidence="2" key="1">
    <citation type="journal article" date="2019" name="Int. J. Syst. Evol. Microbiol.">
        <title>The Global Catalogue of Microorganisms (GCM) 10K type strain sequencing project: providing services to taxonomists for standard genome sequencing and annotation.</title>
        <authorList>
            <consortium name="The Broad Institute Genomics Platform"/>
            <consortium name="The Broad Institute Genome Sequencing Center for Infectious Disease"/>
            <person name="Wu L."/>
            <person name="Ma J."/>
        </authorList>
    </citation>
    <scope>NUCLEOTIDE SEQUENCE [LARGE SCALE GENOMIC DNA]</scope>
    <source>
        <strain evidence="2">CGMCC 1.16226</strain>
    </source>
</reference>
<comment type="caution">
    <text evidence="1">The sequence shown here is derived from an EMBL/GenBank/DDBJ whole genome shotgun (WGS) entry which is preliminary data.</text>
</comment>
<name>A0ABW4WPR7_9HYPH</name>
<sequence>MSETRIEKTNPEQTLSVPVVFRNRLKFNESVKAAEIIWRLGAGRDRPPTATVAQLPALKLFG</sequence>